<dbReference type="PANTHER" id="PTHR33164">
    <property type="entry name" value="TRANSCRIPTIONAL REGULATOR, MARR FAMILY"/>
    <property type="match status" value="1"/>
</dbReference>
<evidence type="ECO:0000313" key="6">
    <source>
        <dbReference type="EMBL" id="OLF87425.1"/>
    </source>
</evidence>
<dbReference type="FunFam" id="1.10.10.10:FF:000226">
    <property type="entry name" value="MarR family transcriptional regulator"/>
    <property type="match status" value="1"/>
</dbReference>
<dbReference type="Gene3D" id="1.10.10.10">
    <property type="entry name" value="Winged helix-like DNA-binding domain superfamily/Winged helix DNA-binding domain"/>
    <property type="match status" value="1"/>
</dbReference>
<protein>
    <submittedName>
        <fullName evidence="5">MarR family transcriptional regulator</fullName>
    </submittedName>
    <submittedName>
        <fullName evidence="6">Transcriptional regulator MarR family</fullName>
    </submittedName>
</protein>
<dbReference type="SMART" id="SM00347">
    <property type="entry name" value="HTH_MARR"/>
    <property type="match status" value="1"/>
</dbReference>
<dbReference type="InterPro" id="IPR036390">
    <property type="entry name" value="WH_DNA-bd_sf"/>
</dbReference>
<dbReference type="Proteomes" id="UP000185604">
    <property type="component" value="Unassembled WGS sequence"/>
</dbReference>
<dbReference type="InterPro" id="IPR039422">
    <property type="entry name" value="MarR/SlyA-like"/>
</dbReference>
<dbReference type="GO" id="GO:0006950">
    <property type="term" value="P:response to stress"/>
    <property type="evidence" value="ECO:0007669"/>
    <property type="project" value="TreeGrafter"/>
</dbReference>
<keyword evidence="1" id="KW-0805">Transcription regulation</keyword>
<dbReference type="AlphaFoldDB" id="A0A6I1MEJ4"/>
<feature type="domain" description="HTH marR-type" evidence="4">
    <location>
        <begin position="9"/>
        <end position="141"/>
    </location>
</feature>
<keyword evidence="3" id="KW-0804">Transcription</keyword>
<dbReference type="InterPro" id="IPR000835">
    <property type="entry name" value="HTH_MarR-typ"/>
</dbReference>
<reference evidence="5" key="2">
    <citation type="submission" date="2022-12" db="EMBL/GenBank/DDBJ databases">
        <title>Draft Genome Sequences of Bacillus licheniformis and Bacillus paralicheniformis strains isolated from Irish skim milk powders.</title>
        <authorList>
            <person name="Lourenco A."/>
            <person name="Li F."/>
            <person name="Geraldine D."/>
            <person name="Tobin J.T."/>
            <person name="Butler F."/>
            <person name="Jordan K."/>
            <person name="Obrien T."/>
        </authorList>
    </citation>
    <scope>NUCLEOTIDE SEQUENCE</scope>
    <source>
        <strain evidence="5">3370</strain>
    </source>
</reference>
<dbReference type="PROSITE" id="PS01117">
    <property type="entry name" value="HTH_MARR_1"/>
    <property type="match status" value="1"/>
</dbReference>
<accession>A0A6I1MEJ4</accession>
<name>A0A6I1MEJ4_9BACI</name>
<dbReference type="Proteomes" id="UP001216709">
    <property type="component" value="Unassembled WGS sequence"/>
</dbReference>
<dbReference type="GO" id="GO:0003677">
    <property type="term" value="F:DNA binding"/>
    <property type="evidence" value="ECO:0007669"/>
    <property type="project" value="UniProtKB-KW"/>
</dbReference>
<dbReference type="InterPro" id="IPR023187">
    <property type="entry name" value="Tscrpt_reg_MarR-type_CS"/>
</dbReference>
<sequence length="151" mass="17330">MSNREQEQSLKLFIVLSRAYRSINDHMNKHIHHHGLNPTEFAVLELLYHKGDQPLQQIGDKILLASGSITYVVDKLEQKELIARRACATDRRVTYAQITDKGTKLLEKIFPGHAEELHHMISVLSDEEKEACIEMLKKVGLNARNIYKGKE</sequence>
<dbReference type="InterPro" id="IPR036388">
    <property type="entry name" value="WH-like_DNA-bd_sf"/>
</dbReference>
<dbReference type="EMBL" id="LKPO01000026">
    <property type="protein sequence ID" value="OLF87425.1"/>
    <property type="molecule type" value="Genomic_DNA"/>
</dbReference>
<dbReference type="RefSeq" id="WP_020451147.1">
    <property type="nucleotide sequence ID" value="NZ_AP023088.1"/>
</dbReference>
<dbReference type="GeneID" id="56671222"/>
<reference evidence="6 7" key="1">
    <citation type="journal article" date="2016" name="Front. Microbiol.">
        <title>High-Level Heat Resistance of Spores of Bacillus amyloliquefaciens and Bacillus licheniformis Results from the Presence of a spoVA Operon in a Tn1546 Transposon.</title>
        <authorList>
            <person name="Berendsen E.M."/>
            <person name="Koning R.A."/>
            <person name="Boekhorst J."/>
            <person name="de Jong A."/>
            <person name="Kuipers O.P."/>
            <person name="Wells-Bennik M.H."/>
        </authorList>
    </citation>
    <scope>NUCLEOTIDE SEQUENCE [LARGE SCALE GENOMIC DNA]</scope>
    <source>
        <strain evidence="6 7">B4121</strain>
    </source>
</reference>
<comment type="caution">
    <text evidence="6">The sequence shown here is derived from an EMBL/GenBank/DDBJ whole genome shotgun (WGS) entry which is preliminary data.</text>
</comment>
<proteinExistence type="predicted"/>
<dbReference type="GO" id="GO:0003700">
    <property type="term" value="F:DNA-binding transcription factor activity"/>
    <property type="evidence" value="ECO:0007669"/>
    <property type="project" value="InterPro"/>
</dbReference>
<evidence type="ECO:0000256" key="1">
    <source>
        <dbReference type="ARBA" id="ARBA00023015"/>
    </source>
</evidence>
<keyword evidence="2" id="KW-0238">DNA-binding</keyword>
<dbReference type="Pfam" id="PF01047">
    <property type="entry name" value="MarR"/>
    <property type="match status" value="1"/>
</dbReference>
<dbReference type="PANTHER" id="PTHR33164:SF56">
    <property type="entry name" value="HTH-TYPE TRANSCRIPTIONAL REGULATOR MHQR"/>
    <property type="match status" value="1"/>
</dbReference>
<dbReference type="PRINTS" id="PR00598">
    <property type="entry name" value="HTHMARR"/>
</dbReference>
<dbReference type="EMBL" id="JARAFO010000027">
    <property type="protein sequence ID" value="MDE1452780.1"/>
    <property type="molecule type" value="Genomic_DNA"/>
</dbReference>
<gene>
    <name evidence="6" type="ORF">B4121_3877</name>
    <name evidence="5" type="ORF">PVN32_11420</name>
</gene>
<evidence type="ECO:0000313" key="7">
    <source>
        <dbReference type="Proteomes" id="UP000185604"/>
    </source>
</evidence>
<evidence type="ECO:0000256" key="2">
    <source>
        <dbReference type="ARBA" id="ARBA00023125"/>
    </source>
</evidence>
<evidence type="ECO:0000313" key="5">
    <source>
        <dbReference type="EMBL" id="MDE1452780.1"/>
    </source>
</evidence>
<organism evidence="6 7">
    <name type="scientific">Bacillus paralicheniformis</name>
    <dbReference type="NCBI Taxonomy" id="1648923"/>
    <lineage>
        <taxon>Bacteria</taxon>
        <taxon>Bacillati</taxon>
        <taxon>Bacillota</taxon>
        <taxon>Bacilli</taxon>
        <taxon>Bacillales</taxon>
        <taxon>Bacillaceae</taxon>
        <taxon>Bacillus</taxon>
    </lineage>
</organism>
<dbReference type="PROSITE" id="PS50995">
    <property type="entry name" value="HTH_MARR_2"/>
    <property type="match status" value="1"/>
</dbReference>
<dbReference type="SUPFAM" id="SSF46785">
    <property type="entry name" value="Winged helix' DNA-binding domain"/>
    <property type="match status" value="1"/>
</dbReference>
<evidence type="ECO:0000256" key="3">
    <source>
        <dbReference type="ARBA" id="ARBA00023163"/>
    </source>
</evidence>
<evidence type="ECO:0000259" key="4">
    <source>
        <dbReference type="PROSITE" id="PS50995"/>
    </source>
</evidence>